<feature type="compositionally biased region" description="Low complexity" evidence="1">
    <location>
        <begin position="1266"/>
        <end position="1332"/>
    </location>
</feature>
<feature type="compositionally biased region" description="Basic residues" evidence="1">
    <location>
        <begin position="606"/>
        <end position="617"/>
    </location>
</feature>
<feature type="region of interest" description="Disordered" evidence="1">
    <location>
        <begin position="773"/>
        <end position="893"/>
    </location>
</feature>
<dbReference type="InterPro" id="IPR008972">
    <property type="entry name" value="Cupredoxin"/>
</dbReference>
<feature type="compositionally biased region" description="Low complexity" evidence="1">
    <location>
        <begin position="1141"/>
        <end position="1153"/>
    </location>
</feature>
<comment type="caution">
    <text evidence="2">The sequence shown here is derived from an EMBL/GenBank/DDBJ whole genome shotgun (WGS) entry which is preliminary data.</text>
</comment>
<dbReference type="SUPFAM" id="SSF49503">
    <property type="entry name" value="Cupredoxins"/>
    <property type="match status" value="2"/>
</dbReference>
<feature type="region of interest" description="Disordered" evidence="1">
    <location>
        <begin position="1101"/>
        <end position="1166"/>
    </location>
</feature>
<sequence length="1718" mass="172452">MPRLSTARAQQQQSKALSAGNGTAEVTLGDSRQDIGTIEVPRNGTMRWINSGTRDLQLQFTRPGVEEDGSSSSNGMAPGTFELTVPGGGQSVKHFSRTGLYSYACETPHITGQVRVIARDKPSLLPPSIKVPTTDEAAGDYGERPFGHSVRRRPNAAKATSNTGPVVKGLNLTNNKLGLKGSSAAAQASQQPKAVLGSRFEEMNYAFHPNKLRVPLNTTIVFVLADQTGAPEHQPVGECAATGKGVFRGPLMDRTGTFEFRHTFREPGDVRVRCEVVRDMQATITVTDAPAAAAAAATAAAATAETAVTDGDADVQLCAPERLNVKCTRGPLQLYVTTAGASGCCLSPRRLTLCEGQRVTICHRGGGTHRLTVTRRGARAPLWSHKPLDGVRTRKFCLPPLAPAELCAIGDCGIVDGRHQRFTRNDAGETAWEPVAQRLTLDTLGSSAQPSNGDSSRGRGGVAGARGGVPESVAALLRTVDSSAAAAAAAHGGGGSGALSAAEAHQLGHEARAASIVASMRQQPGGGGGGGIWAAAHGKWPSRLITPAAAAAAAAAARAPSGSLSLMHMMENVLAQGRGGGGGVGAGGGSAAAAAAGGDEAAAAAGRKKKKKAKKKGGGAATGEEDASATTGAAALDAGASQTPVLIVATYKGLKPSRVMLVPGQPAQVVLGKRESSETQVRTISVTPVSKTKGVPAPEPSSFQLSHEKPRQGIRFPAEPGEYVLYDNVSKSRATVTVMSAAEAAAAAGGGGSGGAGDARSSEAAMEQLLKEEEKAAKPKPGKKRKQQRGATAAAVAAAPDATATPPAAATTAAEGEAATEESEAAADGETADEWAWPETQSGKAEPQEPQEPPSSDADAETETTEDDSAAAAEPATRAASPPPAAAAAPGGAAAHAQQRAPVVVALRSVEALPPFCASAVAYVRLGQPINPQYPPPAHFSAAFVEGEGAAVRCSLTSFSVSAGGPPREIRVFRVRASGDVGEAPEAAATVSPEGPHSCVFLLMAPGVYRVVDTRNGRSVEVTSAVPDAAPSREFEWERSTKQFPVSQASRAEAQQRIAATTAAAGGRSGGSAGAAAEPTDRRSMEEHDWALAVALHEEEEAAAGAAAGRPAEAAESWELASRTKSKQKRSGISGGGGGSNSSISQAQQQQQQRMHVRRPSGEMAAPVGVRGGFVAAAAAGAAASGRSSGGAGGSSGGVVNSAAWPALESRTVVRVSSAPLPSVRPLSDLSNPAVAPPASEPRQQAAAAAAPDAAQPAAVDRERSQSPAAAADAAQPATVGSPAAAAANAAQPATASSRERSQSPSAAAEPASSATAQSGSSAGVAAAAAPMPAAPQSPPPPPQHEQADAAAAAPIIGGLVSAAEAGSDAQHAEVAEQPATPAPTAPGAAAEPAAEAADASIAAAASPPAEPTAPGAIDSPPLPAAAEASSVPSPLPLPLSSVIAFGDFTSPLTASPTFAALPPPDDSAADTVLAEGQWVLPPPTPTTTPVVAAHLSAEAAGAAPAEHGAEDGSQDRHAVAADDGRRMGQQLLAMLQPDAAADAYGGGDGGMGYADVGAQYGDGSGGFMDGSGGVVYGDGSAHHMYDDGSGSMLYGGGGGGGGMVYSDGSGGVAYGYDDGTGAVVYSHGGSYMDHSGGAYYGGGGGMVADSWEDRYGAPLPPLPPQHPPLPPPSAFELEHSEFLRQRWEAFQERFAAGYDVLPSGKHVPIVWVTLSPQ</sequence>
<feature type="region of interest" description="Disordered" evidence="1">
    <location>
        <begin position="444"/>
        <end position="465"/>
    </location>
</feature>
<organism evidence="2 3">
    <name type="scientific">Tribonema minus</name>
    <dbReference type="NCBI Taxonomy" id="303371"/>
    <lineage>
        <taxon>Eukaryota</taxon>
        <taxon>Sar</taxon>
        <taxon>Stramenopiles</taxon>
        <taxon>Ochrophyta</taxon>
        <taxon>PX clade</taxon>
        <taxon>Xanthophyceae</taxon>
        <taxon>Tribonematales</taxon>
        <taxon>Tribonemataceae</taxon>
        <taxon>Tribonema</taxon>
    </lineage>
</organism>
<feature type="compositionally biased region" description="Low complexity" evidence="1">
    <location>
        <begin position="1386"/>
        <end position="1417"/>
    </location>
</feature>
<feature type="compositionally biased region" description="Polar residues" evidence="1">
    <location>
        <begin position="681"/>
        <end position="690"/>
    </location>
</feature>
<feature type="compositionally biased region" description="Acidic residues" evidence="1">
    <location>
        <begin position="818"/>
        <end position="833"/>
    </location>
</feature>
<name>A0A835YSZ2_9STRA</name>
<reference evidence="2" key="1">
    <citation type="submission" date="2021-02" db="EMBL/GenBank/DDBJ databases">
        <title>First Annotated Genome of the Yellow-green Alga Tribonema minus.</title>
        <authorList>
            <person name="Mahan K.M."/>
        </authorList>
    </citation>
    <scope>NUCLEOTIDE SEQUENCE</scope>
    <source>
        <strain evidence="2">UTEX B ZZ1240</strain>
    </source>
</reference>
<protein>
    <submittedName>
        <fullName evidence="2">Uncharacterized protein</fullName>
    </submittedName>
</protein>
<accession>A0A835YSZ2</accession>
<gene>
    <name evidence="2" type="ORF">JKP88DRAFT_336765</name>
</gene>
<feature type="region of interest" description="Disordered" evidence="1">
    <location>
        <begin position="1364"/>
        <end position="1433"/>
    </location>
</feature>
<feature type="region of interest" description="Disordered" evidence="1">
    <location>
        <begin position="127"/>
        <end position="164"/>
    </location>
</feature>
<feature type="compositionally biased region" description="Low complexity" evidence="1">
    <location>
        <begin position="1103"/>
        <end position="1115"/>
    </location>
</feature>
<proteinExistence type="predicted"/>
<keyword evidence="3" id="KW-1185">Reference proteome</keyword>
<evidence type="ECO:0000313" key="3">
    <source>
        <dbReference type="Proteomes" id="UP000664859"/>
    </source>
</evidence>
<evidence type="ECO:0000256" key="1">
    <source>
        <dbReference type="SAM" id="MobiDB-lite"/>
    </source>
</evidence>
<feature type="region of interest" description="Disordered" evidence="1">
    <location>
        <begin position="1"/>
        <end position="23"/>
    </location>
</feature>
<evidence type="ECO:0000313" key="2">
    <source>
        <dbReference type="EMBL" id="KAG5175983.1"/>
    </source>
</evidence>
<dbReference type="EMBL" id="JAFCMP010000542">
    <property type="protein sequence ID" value="KAG5175983.1"/>
    <property type="molecule type" value="Genomic_DNA"/>
</dbReference>
<feature type="compositionally biased region" description="Basic residues" evidence="1">
    <location>
        <begin position="778"/>
        <end position="788"/>
    </location>
</feature>
<feature type="region of interest" description="Disordered" evidence="1">
    <location>
        <begin position="747"/>
        <end position="766"/>
    </location>
</feature>
<feature type="compositionally biased region" description="Polar residues" evidence="1">
    <location>
        <begin position="444"/>
        <end position="455"/>
    </location>
</feature>
<feature type="compositionally biased region" description="Low complexity" evidence="1">
    <location>
        <begin position="789"/>
        <end position="817"/>
    </location>
</feature>
<feature type="compositionally biased region" description="Low complexity" evidence="1">
    <location>
        <begin position="870"/>
        <end position="893"/>
    </location>
</feature>
<feature type="region of interest" description="Disordered" evidence="1">
    <location>
        <begin position="1222"/>
        <end position="1350"/>
    </location>
</feature>
<feature type="compositionally biased region" description="Polar residues" evidence="1">
    <location>
        <begin position="7"/>
        <end position="16"/>
    </location>
</feature>
<feature type="region of interest" description="Disordered" evidence="1">
    <location>
        <begin position="1045"/>
        <end position="1085"/>
    </location>
</feature>
<feature type="compositionally biased region" description="Gly residues" evidence="1">
    <location>
        <begin position="748"/>
        <end position="757"/>
    </location>
</feature>
<feature type="region of interest" description="Disordered" evidence="1">
    <location>
        <begin position="681"/>
        <end position="709"/>
    </location>
</feature>
<feature type="compositionally biased region" description="Pro residues" evidence="1">
    <location>
        <begin position="1333"/>
        <end position="1344"/>
    </location>
</feature>
<dbReference type="Proteomes" id="UP000664859">
    <property type="component" value="Unassembled WGS sequence"/>
</dbReference>
<feature type="region of interest" description="Disordered" evidence="1">
    <location>
        <begin position="605"/>
        <end position="629"/>
    </location>
</feature>
<dbReference type="Gene3D" id="2.60.40.420">
    <property type="entry name" value="Cupredoxins - blue copper proteins"/>
    <property type="match status" value="1"/>
</dbReference>
<feature type="compositionally biased region" description="Low complexity" evidence="1">
    <location>
        <begin position="1241"/>
        <end position="1259"/>
    </location>
</feature>
<feature type="compositionally biased region" description="Acidic residues" evidence="1">
    <location>
        <begin position="858"/>
        <end position="869"/>
    </location>
</feature>
<feature type="compositionally biased region" description="Low complexity" evidence="1">
    <location>
        <begin position="1052"/>
        <end position="1066"/>
    </location>
</feature>